<proteinExistence type="inferred from homology"/>
<feature type="region of interest" description="Disordered" evidence="4">
    <location>
        <begin position="16"/>
        <end position="87"/>
    </location>
</feature>
<dbReference type="PANTHER" id="PTHR16038">
    <property type="entry name" value="NOP SEVEN ASSOCIATED PROTEIN 1"/>
    <property type="match status" value="1"/>
</dbReference>
<keyword evidence="6" id="KW-1185">Reference proteome</keyword>
<gene>
    <name evidence="5" type="ORF">M427DRAFT_28296</name>
</gene>
<reference evidence="5 6" key="1">
    <citation type="journal article" date="2015" name="Genome Biol. Evol.">
        <title>Phylogenomic analyses indicate that early fungi evolved digesting cell walls of algal ancestors of land plants.</title>
        <authorList>
            <person name="Chang Y."/>
            <person name="Wang S."/>
            <person name="Sekimoto S."/>
            <person name="Aerts A.L."/>
            <person name="Choi C."/>
            <person name="Clum A."/>
            <person name="LaButti K.M."/>
            <person name="Lindquist E.A."/>
            <person name="Yee Ngan C."/>
            <person name="Ohm R.A."/>
            <person name="Salamov A.A."/>
            <person name="Grigoriev I.V."/>
            <person name="Spatafora J.W."/>
            <person name="Berbee M.L."/>
        </authorList>
    </citation>
    <scope>NUCLEOTIDE SEQUENCE [LARGE SCALE GENOMIC DNA]</scope>
    <source>
        <strain evidence="5 6">JEL478</strain>
    </source>
</reference>
<name>A0A139AV54_GONPJ</name>
<dbReference type="AlphaFoldDB" id="A0A139AV54"/>
<dbReference type="OrthoDB" id="18388at2759"/>
<dbReference type="EMBL" id="KQ965735">
    <property type="protein sequence ID" value="KXS20611.1"/>
    <property type="molecule type" value="Genomic_DNA"/>
</dbReference>
<feature type="region of interest" description="Disordered" evidence="4">
    <location>
        <begin position="222"/>
        <end position="265"/>
    </location>
</feature>
<feature type="region of interest" description="Disordered" evidence="4">
    <location>
        <begin position="282"/>
        <end position="313"/>
    </location>
</feature>
<feature type="compositionally biased region" description="Low complexity" evidence="4">
    <location>
        <begin position="282"/>
        <end position="298"/>
    </location>
</feature>
<dbReference type="GO" id="GO:0030687">
    <property type="term" value="C:preribosome, large subunit precursor"/>
    <property type="evidence" value="ECO:0007669"/>
    <property type="project" value="TreeGrafter"/>
</dbReference>
<feature type="region of interest" description="Disordered" evidence="4">
    <location>
        <begin position="515"/>
        <end position="540"/>
    </location>
</feature>
<evidence type="ECO:0000313" key="6">
    <source>
        <dbReference type="Proteomes" id="UP000070544"/>
    </source>
</evidence>
<dbReference type="STRING" id="1344416.A0A139AV54"/>
<accession>A0A139AV54</accession>
<evidence type="ECO:0000313" key="5">
    <source>
        <dbReference type="EMBL" id="KXS20611.1"/>
    </source>
</evidence>
<dbReference type="GO" id="GO:0005730">
    <property type="term" value="C:nucleolus"/>
    <property type="evidence" value="ECO:0007669"/>
    <property type="project" value="InterPro"/>
</dbReference>
<dbReference type="InterPro" id="IPR036322">
    <property type="entry name" value="WD40_repeat_dom_sf"/>
</dbReference>
<evidence type="ECO:0000256" key="1">
    <source>
        <dbReference type="ARBA" id="ARBA00007861"/>
    </source>
</evidence>
<sequence>MPILFVGDEVGTVRAVEFLPPQEKEVKGDDDDTVKEDNDGDGAPPAKRRKTDGAHTGAKTKPQPAPTPEPRVVASWSPTGHSTPRFGGDIVLDKDAAVTGLDLVHLHHTTPVILSTRTSGTALLLPLPVPASASAPLSLQSYPYFPVLRAASTDPRLRDEAAARLPPDVIPLPGKGPNAHKKVRGATWAGRGRFVCAEIVDAVQFPVVGTSAVVVAGVEPAPKPAKKKRGHNAKNAASSTADATDAAKAATSPAPTPVAPTTTTLPGLITIDESGILLIHHLPPLGSPSPSSSSSAAPVPDPTSTPTPPLLPPLPLRLPLLTRIPEASYSGLHRARVSPCGTFIAAGGEELDLRVWEVGPVVRRAGEGAVAVATNADTAAASNLAPRVPPSNAQKPTDSKISTETKTATEPQPIFLAKSPPHDSFDMRIPVWITDLRWAVRGLGVVVVGTGYGEIRIYDVFSSTRRPLLTLRSDPLTPKLDHPPPVRCIAVTPADLDWDTERVAGRLVQVREANRGAAAADGDGTVGHGGEGKQRKPKDPTATLGLRVCWGDQEGEVGHVLVSVTVGLPPPAPPPTPAPSTHPTFTPTLVTRSVTSTPVQRCRPSCAGSVGGVVWVPPARQDLGEAKRGWTVAAVGADRFLRWWDVEVPIKKVGSKAGIEVGGAGKMYLKHRLTAIAASTSPVGGGSTAPSIESLFGLRVPVPVQGQRGDRDVAIKVESGADQTGGADQEDVWNGMEIVE</sequence>
<dbReference type="SUPFAM" id="SSF50978">
    <property type="entry name" value="WD40 repeat-like"/>
    <property type="match status" value="1"/>
</dbReference>
<protein>
    <recommendedName>
        <fullName evidence="3">Ribosome biogenesis protein NSA1</fullName>
    </recommendedName>
</protein>
<feature type="compositionally biased region" description="Basic and acidic residues" evidence="4">
    <location>
        <begin position="530"/>
        <end position="539"/>
    </location>
</feature>
<comment type="similarity">
    <text evidence="1">Belongs to the NSA1 family.</text>
</comment>
<dbReference type="PANTHER" id="PTHR16038:SF4">
    <property type="entry name" value="WD REPEAT-CONTAINING PROTEIN 74"/>
    <property type="match status" value="1"/>
</dbReference>
<comment type="subunit">
    <text evidence="2">Component of the pre-66S ribosomal particle.</text>
</comment>
<dbReference type="InterPro" id="IPR015943">
    <property type="entry name" value="WD40/YVTN_repeat-like_dom_sf"/>
</dbReference>
<organism evidence="5 6">
    <name type="scientific">Gonapodya prolifera (strain JEL478)</name>
    <name type="common">Monoblepharis prolifera</name>
    <dbReference type="NCBI Taxonomy" id="1344416"/>
    <lineage>
        <taxon>Eukaryota</taxon>
        <taxon>Fungi</taxon>
        <taxon>Fungi incertae sedis</taxon>
        <taxon>Chytridiomycota</taxon>
        <taxon>Chytridiomycota incertae sedis</taxon>
        <taxon>Monoblepharidomycetes</taxon>
        <taxon>Monoblepharidales</taxon>
        <taxon>Gonapodyaceae</taxon>
        <taxon>Gonapodya</taxon>
    </lineage>
</organism>
<dbReference type="Proteomes" id="UP000070544">
    <property type="component" value="Unassembled WGS sequence"/>
</dbReference>
<feature type="region of interest" description="Disordered" evidence="4">
    <location>
        <begin position="720"/>
        <end position="740"/>
    </location>
</feature>
<feature type="compositionally biased region" description="Pro residues" evidence="4">
    <location>
        <begin position="299"/>
        <end position="313"/>
    </location>
</feature>
<feature type="compositionally biased region" description="Acidic residues" evidence="4">
    <location>
        <begin position="28"/>
        <end position="40"/>
    </location>
</feature>
<evidence type="ECO:0000256" key="2">
    <source>
        <dbReference type="ARBA" id="ARBA00011187"/>
    </source>
</evidence>
<feature type="compositionally biased region" description="Low complexity" evidence="4">
    <location>
        <begin position="233"/>
        <end position="265"/>
    </location>
</feature>
<dbReference type="GO" id="GO:0042273">
    <property type="term" value="P:ribosomal large subunit biogenesis"/>
    <property type="evidence" value="ECO:0007669"/>
    <property type="project" value="InterPro"/>
</dbReference>
<dbReference type="InterPro" id="IPR037379">
    <property type="entry name" value="WDR74/Nsa1"/>
</dbReference>
<dbReference type="Gene3D" id="2.130.10.10">
    <property type="entry name" value="YVTN repeat-like/Quinoprotein amine dehydrogenase"/>
    <property type="match status" value="1"/>
</dbReference>
<evidence type="ECO:0000256" key="3">
    <source>
        <dbReference type="ARBA" id="ARBA00014234"/>
    </source>
</evidence>
<evidence type="ECO:0000256" key="4">
    <source>
        <dbReference type="SAM" id="MobiDB-lite"/>
    </source>
</evidence>
<feature type="region of interest" description="Disordered" evidence="4">
    <location>
        <begin position="381"/>
        <end position="407"/>
    </location>
</feature>